<dbReference type="InterPro" id="IPR017853">
    <property type="entry name" value="GH"/>
</dbReference>
<dbReference type="PANTHER" id="PTHR13170:SF16">
    <property type="entry name" value="PROTEIN O-GLCNACASE"/>
    <property type="match status" value="1"/>
</dbReference>
<dbReference type="PROSITE" id="PS52009">
    <property type="entry name" value="GH84"/>
    <property type="match status" value="1"/>
</dbReference>
<dbReference type="PANTHER" id="PTHR13170">
    <property type="entry name" value="O-GLCNACASE"/>
    <property type="match status" value="1"/>
</dbReference>
<dbReference type="AlphaFoldDB" id="A0A2S0KPP6"/>
<dbReference type="Gene3D" id="3.30.379.10">
    <property type="entry name" value="Chitobiase/beta-hexosaminidase domain 2-like"/>
    <property type="match status" value="1"/>
</dbReference>
<dbReference type="SUPFAM" id="SSF55545">
    <property type="entry name" value="beta-N-acetylhexosaminidase-like domain"/>
    <property type="match status" value="1"/>
</dbReference>
<evidence type="ECO:0000256" key="3">
    <source>
        <dbReference type="PROSITE-ProRule" id="PRU01353"/>
    </source>
</evidence>
<evidence type="ECO:0000259" key="4">
    <source>
        <dbReference type="PROSITE" id="PS52009"/>
    </source>
</evidence>
<dbReference type="InterPro" id="IPR029018">
    <property type="entry name" value="Hex-like_dom2"/>
</dbReference>
<sequence>MGFFLGGNMSYKIYPLVHEINYTGDSISMPESISVEAKPELSSANLHRLEEGLSLHNIQIMEDAETVICIELEEKFNAIDEYELAIEAGKWSIKAKDERAIFYALTTLYHVLEQSKNEILTLNIHDFATYPFRGMIEGYYGIPFGNAKRKEILDFTSYFKGNVFAFAPKDDPYHRDKWWEPYPEAELEEIAELAKFAEQKAITYYWTISPFVVNDNQIKADNKEEGLEKLINKFETLYEVGVRGFGVLGDDVGGLDFDTVVYLMNNLNKWRKEKGDVAPLFFCPEAYCLDEWAFKDGSELNYYHEHFDKDIEIFYTGLIVCGTVSQEAMDGYMTKAVDVEGRRRAPLFWMNWPVNDIDHKTLRRLFMGPGEIFQTGKTQITGVLTNPMEQAEASKVSLFATLDYNWNAEAFDAETSWEESFKYIDVGAPAALHEICKHLSSQEEPAATHDAKESEAIKALHKQLEAGEDKNSVLPLIIKEYNKVLDSIEEYRNNKSNVNLYEEMEQWLNALEDKAKAGIFYAEAILNNNSEKKAEAEKLHEQAFLHKISSNSKDQLYANPGADTINKNLELLKKL</sequence>
<comment type="similarity">
    <text evidence="3">Belongs to the glycosyl hydrolase 84 family.</text>
</comment>
<keyword evidence="2 3" id="KW-0326">Glycosidase</keyword>
<dbReference type="EMBL" id="CP027226">
    <property type="protein sequence ID" value="AVM43011.1"/>
    <property type="molecule type" value="Genomic_DNA"/>
</dbReference>
<dbReference type="InterPro" id="IPR051822">
    <property type="entry name" value="Glycosyl_Hydrolase_84"/>
</dbReference>
<feature type="active site" description="Proton donor" evidence="3">
    <location>
        <position position="251"/>
    </location>
</feature>
<dbReference type="Proteomes" id="UP000237947">
    <property type="component" value="Chromosome"/>
</dbReference>
<organism evidence="5 6">
    <name type="scientific">Fastidiosipila sanguinis</name>
    <dbReference type="NCBI Taxonomy" id="236753"/>
    <lineage>
        <taxon>Bacteria</taxon>
        <taxon>Bacillati</taxon>
        <taxon>Bacillota</taxon>
        <taxon>Clostridia</taxon>
        <taxon>Eubacteriales</taxon>
        <taxon>Oscillospiraceae</taxon>
        <taxon>Fastidiosipila</taxon>
    </lineage>
</organism>
<keyword evidence="6" id="KW-1185">Reference proteome</keyword>
<dbReference type="Gene3D" id="3.20.20.80">
    <property type="entry name" value="Glycosidases"/>
    <property type="match status" value="1"/>
</dbReference>
<keyword evidence="1 3" id="KW-0378">Hydrolase</keyword>
<dbReference type="Pfam" id="PF07555">
    <property type="entry name" value="NAGidase"/>
    <property type="match status" value="1"/>
</dbReference>
<proteinExistence type="inferred from homology"/>
<reference evidence="6" key="1">
    <citation type="submission" date="2018-02" db="EMBL/GenBank/DDBJ databases">
        <authorList>
            <person name="Holder M.E."/>
            <person name="Ajami N.J."/>
            <person name="Petrosino J.F."/>
        </authorList>
    </citation>
    <scope>NUCLEOTIDE SEQUENCE [LARGE SCALE GENOMIC DNA]</scope>
    <source>
        <strain evidence="6">CCUG 47711</strain>
    </source>
</reference>
<dbReference type="InterPro" id="IPR015882">
    <property type="entry name" value="HEX_bac_N"/>
</dbReference>
<evidence type="ECO:0000313" key="6">
    <source>
        <dbReference type="Proteomes" id="UP000237947"/>
    </source>
</evidence>
<dbReference type="GO" id="GO:0005975">
    <property type="term" value="P:carbohydrate metabolic process"/>
    <property type="evidence" value="ECO:0007669"/>
    <property type="project" value="UniProtKB-ARBA"/>
</dbReference>
<dbReference type="GO" id="GO:1901135">
    <property type="term" value="P:carbohydrate derivative metabolic process"/>
    <property type="evidence" value="ECO:0007669"/>
    <property type="project" value="UniProtKB-ARBA"/>
</dbReference>
<accession>A0A2S0KPP6</accession>
<dbReference type="InterPro" id="IPR011496">
    <property type="entry name" value="O-GlcNAcase_cat"/>
</dbReference>
<dbReference type="KEGG" id="fsa:C5Q98_07220"/>
<name>A0A2S0KPP6_9FIRM</name>
<dbReference type="Pfam" id="PF02838">
    <property type="entry name" value="Glyco_hydro_20b"/>
    <property type="match status" value="1"/>
</dbReference>
<protein>
    <recommendedName>
        <fullName evidence="4">GH84 domain-containing protein</fullName>
    </recommendedName>
</protein>
<evidence type="ECO:0000256" key="2">
    <source>
        <dbReference type="ARBA" id="ARBA00023295"/>
    </source>
</evidence>
<feature type="domain" description="GH84" evidence="4">
    <location>
        <begin position="131"/>
        <end position="409"/>
    </location>
</feature>
<dbReference type="SUPFAM" id="SSF51445">
    <property type="entry name" value="(Trans)glycosidases"/>
    <property type="match status" value="1"/>
</dbReference>
<evidence type="ECO:0000256" key="1">
    <source>
        <dbReference type="ARBA" id="ARBA00022801"/>
    </source>
</evidence>
<dbReference type="GO" id="GO:0015929">
    <property type="term" value="F:hexosaminidase activity"/>
    <property type="evidence" value="ECO:0007669"/>
    <property type="project" value="UniProtKB-ARBA"/>
</dbReference>
<dbReference type="Gene3D" id="1.20.58.460">
    <property type="entry name" value="Hyaluronidase post-catalytic domain-like"/>
    <property type="match status" value="1"/>
</dbReference>
<gene>
    <name evidence="5" type="ORF">C5Q98_07220</name>
</gene>
<evidence type="ECO:0000313" key="5">
    <source>
        <dbReference type="EMBL" id="AVM43011.1"/>
    </source>
</evidence>
<dbReference type="SUPFAM" id="SSF140657">
    <property type="entry name" value="Hyaluronidase post-catalytic domain-like"/>
    <property type="match status" value="1"/>
</dbReference>